<dbReference type="Proteomes" id="UP001178507">
    <property type="component" value="Unassembled WGS sequence"/>
</dbReference>
<evidence type="ECO:0000313" key="2">
    <source>
        <dbReference type="Proteomes" id="UP001178507"/>
    </source>
</evidence>
<proteinExistence type="predicted"/>
<reference evidence="1" key="1">
    <citation type="submission" date="2023-08" db="EMBL/GenBank/DDBJ databases">
        <authorList>
            <person name="Chen Y."/>
            <person name="Shah S."/>
            <person name="Dougan E. K."/>
            <person name="Thang M."/>
            <person name="Chan C."/>
        </authorList>
    </citation>
    <scope>NUCLEOTIDE SEQUENCE</scope>
</reference>
<evidence type="ECO:0000313" key="1">
    <source>
        <dbReference type="EMBL" id="CAJ1411563.1"/>
    </source>
</evidence>
<gene>
    <name evidence="1" type="ORF">EVOR1521_LOCUS32094</name>
</gene>
<protein>
    <submittedName>
        <fullName evidence="1">Uncharacterized protein</fullName>
    </submittedName>
</protein>
<dbReference type="EMBL" id="CAUJNA010003881">
    <property type="protein sequence ID" value="CAJ1411563.1"/>
    <property type="molecule type" value="Genomic_DNA"/>
</dbReference>
<keyword evidence="2" id="KW-1185">Reference proteome</keyword>
<organism evidence="1 2">
    <name type="scientific">Effrenium voratum</name>
    <dbReference type="NCBI Taxonomy" id="2562239"/>
    <lineage>
        <taxon>Eukaryota</taxon>
        <taxon>Sar</taxon>
        <taxon>Alveolata</taxon>
        <taxon>Dinophyceae</taxon>
        <taxon>Suessiales</taxon>
        <taxon>Symbiodiniaceae</taxon>
        <taxon>Effrenium</taxon>
    </lineage>
</organism>
<comment type="caution">
    <text evidence="1">The sequence shown here is derived from an EMBL/GenBank/DDBJ whole genome shotgun (WGS) entry which is preliminary data.</text>
</comment>
<sequence length="121" mass="12854">MICSCCALSADEAAIEGVTIVSPADLPKIEPASATPTQAAFTFQLPDNSSKEVIFTEKPLGVDFRKSIPMTVKAVKMDSVAHAAGIDTQWVLTHVQGAAVPSDLKEAMAKIMEAVRELPQK</sequence>
<name>A0AA36NND8_9DINO</name>
<dbReference type="AlphaFoldDB" id="A0AA36NND8"/>
<accession>A0AA36NND8</accession>